<dbReference type="InterPro" id="IPR027356">
    <property type="entry name" value="NPH3_dom"/>
</dbReference>
<reference evidence="7 8" key="1">
    <citation type="submission" date="2024-01" db="EMBL/GenBank/DDBJ databases">
        <title>The genomes of 5 underutilized Papilionoideae crops provide insights into root nodulation and disease resistance.</title>
        <authorList>
            <person name="Yuan L."/>
        </authorList>
    </citation>
    <scope>NUCLEOTIDE SEQUENCE [LARGE SCALE GENOMIC DNA]</scope>
    <source>
        <strain evidence="7">LY-2023</strain>
        <tissue evidence="7">Leaf</tissue>
    </source>
</reference>
<evidence type="ECO:0000313" key="7">
    <source>
        <dbReference type="EMBL" id="KAK7309151.1"/>
    </source>
</evidence>
<comment type="caution">
    <text evidence="7">The sequence shown here is derived from an EMBL/GenBank/DDBJ whole genome shotgun (WGS) entry which is preliminary data.</text>
</comment>
<dbReference type="Pfam" id="PF00651">
    <property type="entry name" value="BTB"/>
    <property type="match status" value="1"/>
</dbReference>
<name>A0AAN9K3B2_CLITE</name>
<evidence type="ECO:0000256" key="1">
    <source>
        <dbReference type="ARBA" id="ARBA00004184"/>
    </source>
</evidence>
<dbReference type="GO" id="GO:0012505">
    <property type="term" value="C:endomembrane system"/>
    <property type="evidence" value="ECO:0007669"/>
    <property type="project" value="UniProtKB-SubCell"/>
</dbReference>
<comment type="subcellular location">
    <subcellularLocation>
        <location evidence="1">Endomembrane system</location>
        <topology evidence="1">Peripheral membrane protein</topology>
    </subcellularLocation>
</comment>
<sequence length="441" mass="49659">MRNWNQFGVIETIYEEEREFSSTSSSPPSLHSIVNAWSLDSGCETDVSILVQGTSFRLHKDRLISRSSYLKRHLTAVSNVTLSPPLNITAETFAALAEFCYCRRVQLTAGNVVAVRTAAELLGMTGEENLRDVAEAYFERLVVGVDAPLVLRSCVALLPDSETTASLASRCIEAMVWEVNDVDDGFLDVVLEIRPRDFVTVAYSLNRRLPNHDVLYKMVDLYLKENKYEKVTEEQRSEICNSIDCTKVSPHTLVDCVQNPRMPLRFIVRAILVEHLNTRRSVAAAATTCGPQVERTSLREFLQRDTAHRQRAQLKEAMDSTYSRIQSLEKELRGMKKILMDHHADESHILNSERSLSASFHYVPTAAAAAPLESSQIQRGGRGSVSSSGFLLDNNNNIQLGRYDLSLRSCHDERRDTQKMSRGFGHRFITGLKNAFRISNN</sequence>
<dbReference type="SMART" id="SM00225">
    <property type="entry name" value="BTB"/>
    <property type="match status" value="1"/>
</dbReference>
<evidence type="ECO:0000256" key="3">
    <source>
        <dbReference type="ARBA" id="ARBA00022786"/>
    </source>
</evidence>
<accession>A0AAN9K3B2</accession>
<evidence type="ECO:0000256" key="4">
    <source>
        <dbReference type="PROSITE-ProRule" id="PRU00982"/>
    </source>
</evidence>
<keyword evidence="3" id="KW-0833">Ubl conjugation pathway</keyword>
<dbReference type="PANTHER" id="PTHR32370">
    <property type="entry name" value="OS12G0117600 PROTEIN"/>
    <property type="match status" value="1"/>
</dbReference>
<feature type="domain" description="NPH3" evidence="6">
    <location>
        <begin position="208"/>
        <end position="277"/>
    </location>
</feature>
<dbReference type="Pfam" id="PF03000">
    <property type="entry name" value="NPH3"/>
    <property type="match status" value="1"/>
</dbReference>
<organism evidence="7 8">
    <name type="scientific">Clitoria ternatea</name>
    <name type="common">Butterfly pea</name>
    <dbReference type="NCBI Taxonomy" id="43366"/>
    <lineage>
        <taxon>Eukaryota</taxon>
        <taxon>Viridiplantae</taxon>
        <taxon>Streptophyta</taxon>
        <taxon>Embryophyta</taxon>
        <taxon>Tracheophyta</taxon>
        <taxon>Spermatophyta</taxon>
        <taxon>Magnoliopsida</taxon>
        <taxon>eudicotyledons</taxon>
        <taxon>Gunneridae</taxon>
        <taxon>Pentapetalae</taxon>
        <taxon>rosids</taxon>
        <taxon>fabids</taxon>
        <taxon>Fabales</taxon>
        <taxon>Fabaceae</taxon>
        <taxon>Papilionoideae</taxon>
        <taxon>50 kb inversion clade</taxon>
        <taxon>NPAAA clade</taxon>
        <taxon>indigoferoid/millettioid clade</taxon>
        <taxon>Phaseoleae</taxon>
        <taxon>Clitoria</taxon>
    </lineage>
</organism>
<dbReference type="SUPFAM" id="SSF54695">
    <property type="entry name" value="POZ domain"/>
    <property type="match status" value="1"/>
</dbReference>
<comment type="similarity">
    <text evidence="4">Belongs to the NPH3 family.</text>
</comment>
<evidence type="ECO:0000259" key="6">
    <source>
        <dbReference type="PROSITE" id="PS51649"/>
    </source>
</evidence>
<dbReference type="Proteomes" id="UP001359559">
    <property type="component" value="Unassembled WGS sequence"/>
</dbReference>
<feature type="domain" description="BTB" evidence="5">
    <location>
        <begin position="45"/>
        <end position="109"/>
    </location>
</feature>
<keyword evidence="8" id="KW-1185">Reference proteome</keyword>
<dbReference type="PROSITE" id="PS51649">
    <property type="entry name" value="NPH3"/>
    <property type="match status" value="1"/>
</dbReference>
<dbReference type="AlphaFoldDB" id="A0AAN9K3B2"/>
<dbReference type="Gene3D" id="3.30.710.10">
    <property type="entry name" value="Potassium Channel Kv1.1, Chain A"/>
    <property type="match status" value="1"/>
</dbReference>
<dbReference type="InterPro" id="IPR011333">
    <property type="entry name" value="SKP1/BTB/POZ_sf"/>
</dbReference>
<protein>
    <recommendedName>
        <fullName evidence="9">BTB/POZ domain-containing protein</fullName>
    </recommendedName>
</protein>
<gene>
    <name evidence="7" type="ORF">RJT34_05663</name>
</gene>
<evidence type="ECO:0000313" key="8">
    <source>
        <dbReference type="Proteomes" id="UP001359559"/>
    </source>
</evidence>
<evidence type="ECO:0000256" key="2">
    <source>
        <dbReference type="ARBA" id="ARBA00004906"/>
    </source>
</evidence>
<dbReference type="InterPro" id="IPR043454">
    <property type="entry name" value="NPH3/RPT2-like"/>
</dbReference>
<proteinExistence type="inferred from homology"/>
<evidence type="ECO:0008006" key="9">
    <source>
        <dbReference type="Google" id="ProtNLM"/>
    </source>
</evidence>
<dbReference type="InterPro" id="IPR000210">
    <property type="entry name" value="BTB/POZ_dom"/>
</dbReference>
<dbReference type="PROSITE" id="PS50097">
    <property type="entry name" value="BTB"/>
    <property type="match status" value="1"/>
</dbReference>
<evidence type="ECO:0000259" key="5">
    <source>
        <dbReference type="PROSITE" id="PS50097"/>
    </source>
</evidence>
<dbReference type="EMBL" id="JAYKXN010000002">
    <property type="protein sequence ID" value="KAK7309151.1"/>
    <property type="molecule type" value="Genomic_DNA"/>
</dbReference>
<comment type="pathway">
    <text evidence="2">Protein modification; protein ubiquitination.</text>
</comment>